<comment type="caution">
    <text evidence="2">The sequence shown here is derived from an EMBL/GenBank/DDBJ whole genome shotgun (WGS) entry which is preliminary data.</text>
</comment>
<dbReference type="CDD" id="cd11541">
    <property type="entry name" value="NTP-PPase_u4"/>
    <property type="match status" value="1"/>
</dbReference>
<protein>
    <submittedName>
        <fullName evidence="2">Nucleoside triphosphate pyrophosphohydrolase family protein</fullName>
    </submittedName>
</protein>
<keyword evidence="3" id="KW-1185">Reference proteome</keyword>
<reference evidence="2 3" key="1">
    <citation type="submission" date="2021-10" db="EMBL/GenBank/DDBJ databases">
        <title>Anaerobic single-cell dispensing facilitates the cultivation of human gut bacteria.</title>
        <authorList>
            <person name="Afrizal A."/>
        </authorList>
    </citation>
    <scope>NUCLEOTIDE SEQUENCE [LARGE SCALE GENOMIC DNA]</scope>
    <source>
        <strain evidence="2 3">CLA-AA-H270</strain>
    </source>
</reference>
<proteinExistence type="predicted"/>
<feature type="domain" description="NTP pyrophosphohydrolase MazG-like" evidence="1">
    <location>
        <begin position="26"/>
        <end position="95"/>
    </location>
</feature>
<dbReference type="AlphaFoldDB" id="A0AAW4W3E4"/>
<dbReference type="Proteomes" id="UP001298753">
    <property type="component" value="Unassembled WGS sequence"/>
</dbReference>
<dbReference type="InterPro" id="IPR004518">
    <property type="entry name" value="MazG-like_dom"/>
</dbReference>
<accession>A0AAW4W3E4</accession>
<dbReference type="Pfam" id="PF03819">
    <property type="entry name" value="MazG"/>
    <property type="match status" value="1"/>
</dbReference>
<dbReference type="EMBL" id="JAJEPX010000013">
    <property type="protein sequence ID" value="MCC2176678.1"/>
    <property type="molecule type" value="Genomic_DNA"/>
</dbReference>
<dbReference type="Gene3D" id="1.10.287.1080">
    <property type="entry name" value="MazG-like"/>
    <property type="match status" value="1"/>
</dbReference>
<evidence type="ECO:0000313" key="3">
    <source>
        <dbReference type="Proteomes" id="UP001298753"/>
    </source>
</evidence>
<dbReference type="PIRSF" id="PIRSF006639">
    <property type="entry name" value="UCP006639_pph"/>
    <property type="match status" value="1"/>
</dbReference>
<gene>
    <name evidence="2" type="ORF">LKD22_06010</name>
</gene>
<name>A0AAW4W3E4_9FIRM</name>
<dbReference type="SUPFAM" id="SSF101386">
    <property type="entry name" value="all-alpha NTP pyrophosphatases"/>
    <property type="match status" value="1"/>
</dbReference>
<evidence type="ECO:0000313" key="2">
    <source>
        <dbReference type="EMBL" id="MCC2176678.1"/>
    </source>
</evidence>
<sequence length="110" mass="12522">MTIKEYQRKAMRTATHKCYDAANAALGLTGEAGEVADEVKKCMYQGHPWQPSKIIEELGDVLWYVTLMAELMNVPLEYIMQANIEKLERRYPDGFSPAASVNREEHNGKM</sequence>
<dbReference type="RefSeq" id="WP_227600542.1">
    <property type="nucleotide sequence ID" value="NZ_JAJEPX010000013.1"/>
</dbReference>
<dbReference type="GeneID" id="98659912"/>
<dbReference type="InterPro" id="IPR011379">
    <property type="entry name" value="MazG-related_GP37"/>
</dbReference>
<evidence type="ECO:0000259" key="1">
    <source>
        <dbReference type="Pfam" id="PF03819"/>
    </source>
</evidence>
<organism evidence="2 3">
    <name type="scientific">Agathobaculum butyriciproducens</name>
    <dbReference type="NCBI Taxonomy" id="1628085"/>
    <lineage>
        <taxon>Bacteria</taxon>
        <taxon>Bacillati</taxon>
        <taxon>Bacillota</taxon>
        <taxon>Clostridia</taxon>
        <taxon>Eubacteriales</taxon>
        <taxon>Butyricicoccaceae</taxon>
        <taxon>Agathobaculum</taxon>
    </lineage>
</organism>